<accession>A0A9E8NGM0</accession>
<keyword evidence="2" id="KW-0808">Transferase</keyword>
<dbReference type="SUPFAM" id="SSF53335">
    <property type="entry name" value="S-adenosyl-L-methionine-dependent methyltransferases"/>
    <property type="match status" value="1"/>
</dbReference>
<dbReference type="GO" id="GO:0032259">
    <property type="term" value="P:methylation"/>
    <property type="evidence" value="ECO:0007669"/>
    <property type="project" value="UniProtKB-KW"/>
</dbReference>
<reference evidence="2" key="1">
    <citation type="submission" date="2022-11" db="EMBL/GenBank/DDBJ databases">
        <title>Dyadobacter pollutisoli sp. nov., isolated from plastic dumped soil.</title>
        <authorList>
            <person name="Kim J.M."/>
            <person name="Kim K.R."/>
            <person name="Lee J.K."/>
            <person name="Hao L."/>
            <person name="Jeon C.O."/>
        </authorList>
    </citation>
    <scope>NUCLEOTIDE SEQUENCE</scope>
    <source>
        <strain evidence="2">U1</strain>
    </source>
</reference>
<feature type="domain" description="Methyltransferase type 12" evidence="1">
    <location>
        <begin position="50"/>
        <end position="145"/>
    </location>
</feature>
<dbReference type="Gene3D" id="3.40.50.150">
    <property type="entry name" value="Vaccinia Virus protein VP39"/>
    <property type="match status" value="1"/>
</dbReference>
<dbReference type="PANTHER" id="PTHR43861:SF1">
    <property type="entry name" value="TRANS-ACONITATE 2-METHYLTRANSFERASE"/>
    <property type="match status" value="1"/>
</dbReference>
<dbReference type="InterPro" id="IPR029063">
    <property type="entry name" value="SAM-dependent_MTases_sf"/>
</dbReference>
<evidence type="ECO:0000259" key="1">
    <source>
        <dbReference type="Pfam" id="PF08242"/>
    </source>
</evidence>
<dbReference type="Pfam" id="PF08242">
    <property type="entry name" value="Methyltransf_12"/>
    <property type="match status" value="1"/>
</dbReference>
<dbReference type="CDD" id="cd02440">
    <property type="entry name" value="AdoMet_MTases"/>
    <property type="match status" value="1"/>
</dbReference>
<dbReference type="EMBL" id="CP112998">
    <property type="protein sequence ID" value="WAC14601.1"/>
    <property type="molecule type" value="Genomic_DNA"/>
</dbReference>
<dbReference type="RefSeq" id="WP_244819970.1">
    <property type="nucleotide sequence ID" value="NZ_CP112998.1"/>
</dbReference>
<dbReference type="KEGG" id="dpf:ON006_11695"/>
<dbReference type="InterPro" id="IPR013217">
    <property type="entry name" value="Methyltransf_12"/>
</dbReference>
<protein>
    <submittedName>
        <fullName evidence="2">Class I SAM-dependent methyltransferase</fullName>
    </submittedName>
</protein>
<sequence>MKTVEIFEGPRAKTYDESIRLWCPDYDAIQGLLPSLLGYHLGINNDKNVLVVGSGTGAEIVNLLQFSDTWKITGVDPSPEMIVQAETKLRSSDNYELVTGLVTDLPLEQKWDAALSILVFHFLPDDGSKLHLLKNIAQRLKKGAPLLLVDIFGEGQSFEYNLSLLHAFLLSKRFEPEMVEGGIGHIRKSLFPISQERLTELLKEAGFGEPHMFTQSLIFGGWVATQLS</sequence>
<organism evidence="2 3">
    <name type="scientific">Dyadobacter pollutisoli</name>
    <dbReference type="NCBI Taxonomy" id="2910158"/>
    <lineage>
        <taxon>Bacteria</taxon>
        <taxon>Pseudomonadati</taxon>
        <taxon>Bacteroidota</taxon>
        <taxon>Cytophagia</taxon>
        <taxon>Cytophagales</taxon>
        <taxon>Spirosomataceae</taxon>
        <taxon>Dyadobacter</taxon>
    </lineage>
</organism>
<name>A0A9E8NGM0_9BACT</name>
<dbReference type="Proteomes" id="UP001164653">
    <property type="component" value="Chromosome"/>
</dbReference>
<dbReference type="PANTHER" id="PTHR43861">
    <property type="entry name" value="TRANS-ACONITATE 2-METHYLTRANSFERASE-RELATED"/>
    <property type="match status" value="1"/>
</dbReference>
<proteinExistence type="predicted"/>
<evidence type="ECO:0000313" key="3">
    <source>
        <dbReference type="Proteomes" id="UP001164653"/>
    </source>
</evidence>
<keyword evidence="3" id="KW-1185">Reference proteome</keyword>
<evidence type="ECO:0000313" key="2">
    <source>
        <dbReference type="EMBL" id="WAC14601.1"/>
    </source>
</evidence>
<keyword evidence="2" id="KW-0489">Methyltransferase</keyword>
<dbReference type="GO" id="GO:0008168">
    <property type="term" value="F:methyltransferase activity"/>
    <property type="evidence" value="ECO:0007669"/>
    <property type="project" value="UniProtKB-KW"/>
</dbReference>
<dbReference type="AlphaFoldDB" id="A0A9E8NGM0"/>
<gene>
    <name evidence="2" type="ORF">ON006_11695</name>
</gene>